<keyword evidence="1" id="KW-0233">DNA recombination</keyword>
<dbReference type="EMBL" id="DF845298">
    <property type="protein sequence ID" value="GAT49182.1"/>
    <property type="molecule type" value="Genomic_DNA"/>
</dbReference>
<dbReference type="InterPro" id="IPR051055">
    <property type="entry name" value="PIF1_helicase"/>
</dbReference>
<comment type="cofactor">
    <cofactor evidence="1">
        <name>Mg(2+)</name>
        <dbReference type="ChEBI" id="CHEBI:18420"/>
    </cofactor>
</comment>
<keyword evidence="1" id="KW-0067">ATP-binding</keyword>
<dbReference type="Pfam" id="PF20209">
    <property type="entry name" value="DUF6570"/>
    <property type="match status" value="1"/>
</dbReference>
<dbReference type="Pfam" id="PF14214">
    <property type="entry name" value="Helitron_like_N"/>
    <property type="match status" value="1"/>
</dbReference>
<dbReference type="Gene3D" id="3.40.50.300">
    <property type="entry name" value="P-loop containing nucleotide triphosphate hydrolases"/>
    <property type="match status" value="1"/>
</dbReference>
<dbReference type="InterPro" id="IPR010285">
    <property type="entry name" value="DNA_helicase_pif1-like_DEAD"/>
</dbReference>
<dbReference type="Proteomes" id="UP000815677">
    <property type="component" value="Unassembled WGS sequence"/>
</dbReference>
<name>A0ABQ0LDT4_MYCCL</name>
<comment type="similarity">
    <text evidence="1">Belongs to the helicase family.</text>
</comment>
<evidence type="ECO:0000313" key="7">
    <source>
        <dbReference type="Proteomes" id="UP000815677"/>
    </source>
</evidence>
<keyword evidence="7" id="KW-1185">Reference proteome</keyword>
<dbReference type="Pfam" id="PF05970">
    <property type="entry name" value="PIF1"/>
    <property type="match status" value="1"/>
</dbReference>
<feature type="region of interest" description="Disordered" evidence="2">
    <location>
        <begin position="1017"/>
        <end position="1054"/>
    </location>
</feature>
<keyword evidence="1" id="KW-0547">Nucleotide-binding</keyword>
<evidence type="ECO:0000259" key="4">
    <source>
        <dbReference type="Pfam" id="PF14214"/>
    </source>
</evidence>
<keyword evidence="1" id="KW-0347">Helicase</keyword>
<feature type="region of interest" description="Disordered" evidence="2">
    <location>
        <begin position="1163"/>
        <end position="1184"/>
    </location>
</feature>
<dbReference type="SUPFAM" id="SSF52540">
    <property type="entry name" value="P-loop containing nucleoside triphosphate hydrolases"/>
    <property type="match status" value="2"/>
</dbReference>
<sequence>MPGPVCVKLATPPFCVQSYRRRRLGPARTLTQEQNAERLTSTRPAKRQHVSVDAAATIERPPLDEGDLWGTAEVGVEELQAGPFLNTVEDQTVNNCISRFIDRTSNAALAKNICMSCARLLFVELVETSPATIPNGVFLEPSHPHPAHRLTDGMLLHRTGQQTEYICTDCRSSLVRGERPMLSLSNNMWTGVIPRKLSVLSLGERLLVARHFPAAYILKLYPQQLSKRALADEEDDEMWTNQALRGNITSYKLNTDRISSMISGHILPHPSSVLAATIGITFLGMQKKPLAVYPRMVYVKRARVRAALVWLKANNPLYANITICEERLGELPEDDVPDELRNNARFSTEGARAQDEHATYVPVDELSDDDEAREDKTRQPAREELFATAVDVGDESDSSEGSDYEGDVYPLQASAVLDTASDEVTDADLFSHAAENVVPHHAAREYGVRKGNTFVSEYARKDKQGRRFDGGPEDPNHLLGAFPFLFPYGLGGFEVDRDVNVPYESHVRWALQHHDKQFRKDVHFLFLVYSVVAKRKMCRHACLQIKRSSFIANQASFQFLQPADLIKAGEEEAQRKMISNPVVRSLRRQVTAVRAKVDGTDESRIAIRAQIWGMSVRFNPPTIWATLNLSDTGDPIAQVLAGEHIDLDAFLDTAGPGSKRRARTIARDPFASAEFFHLVVNIILEELFGFFKLPRKGILRRQGVLGVVNGYVGTVEAQAQGSLHLHILFWLQGAPTADVMKSALQTESFREKIKRFVAQNICAYTGPDDAKLKSRQGRHVAYSRPEDPRFPDYPQRRDAAEIKIARATQPHECKPRLCQRIRGGRAECKRRAPWKTSPEAWVDANGDWGPHHEWGYLNAWNPPPLQVGRCNQDMKLITNGAETKDIAFYITLYIAKKQIEAANRSALLAQGIAFHHKYTAKQKAFLSHNFMRIFWDEATWALRGTYPGIERVKGYADCANVFEADEQHREPVARVCHENGQYVIKDQLREYADRGHELDNMNMYDYFTFTYHGRVLPQRDNENNDGPDDSEADEGDVGPLPRRGRPPSKRVNYVPESNRKGCRVFRSCAMETVVHLVGRWLPRADDESREYYCAQVMLLLKPWRRIPDILGSYPTFDEAFEDFMATSRAKARDIIRNIQYFHDCTDAANERKAAARLAEKEWKRAPRNSDDDGEADFEHETDNPLVNLTEEDVKAARLNRYAVRETVFGIKAMDVAYRIGIFDRDALGLQVDFQGVERASEEELETYDRVNKQVMSFTRRKGVIDHSELVEPVNGDVVVGGGGVELSRDAGDVVDMGDPLAEKALLHASIASKLNDEQRLAHDIIADHLQDTMQGREPEQLLMIVRGEGGTGKTVLINSVSRLFDALDSSDILAKTATTGVAASLFGGQTLHSWAGILFKRNDNPSVETVEKRNRNILPTKYLIIDEYSMLTKQTLRALCKIMSAVKGHDGEGAPEIPFGGVNVILFGDPHQFPPPSNPSGALYNDHDLTSDGATGLQKYHQFVNVVTLTQQMRMRDVQWMEILGRLRHGACTSEDVEEVKKLLVNHEDCLLPDFSQAPWNDAVLVTPRHGARVRWNTASLERHAAVTGQRLYVCPAHDITSKGKRPLSMRERVVVASLPQKKTGRLEEHVEMGVGMKAMVLFNIATEADLANGTRGVIVDIKLDPKEPYDLNIDEDGRVHLRYPPAAVLFRPNTSSFGTFPGMEEGVIPILPSTGTFTIPTNVQKSLTIKRRQFAMTPGYAFTDYKSQGQTIERVIIDLADPPSGKLTPFSVYVALSRSRGRDTIRILRGFDETLFTRHPSEKLRAEDARLDALTVATKRTYAARKRI</sequence>
<dbReference type="PANTHER" id="PTHR47642">
    <property type="entry name" value="ATP-DEPENDENT DNA HELICASE"/>
    <property type="match status" value="1"/>
</dbReference>
<feature type="region of interest" description="Disordered" evidence="2">
    <location>
        <begin position="26"/>
        <end position="51"/>
    </location>
</feature>
<dbReference type="CDD" id="cd18809">
    <property type="entry name" value="SF1_C_RecD"/>
    <property type="match status" value="1"/>
</dbReference>
<feature type="domain" description="DNA helicase Pif1-like DEAD-box helicase" evidence="3">
    <location>
        <begin position="1313"/>
        <end position="1518"/>
    </location>
</feature>
<dbReference type="InterPro" id="IPR046700">
    <property type="entry name" value="DUF6570"/>
</dbReference>
<feature type="domain" description="DUF6570" evidence="5">
    <location>
        <begin position="176"/>
        <end position="328"/>
    </location>
</feature>
<protein>
    <recommendedName>
        <fullName evidence="1">ATP-dependent DNA helicase</fullName>
        <ecNumber evidence="1">5.6.2.3</ecNumber>
    </recommendedName>
</protein>
<evidence type="ECO:0000259" key="3">
    <source>
        <dbReference type="Pfam" id="PF05970"/>
    </source>
</evidence>
<feature type="domain" description="Helitron helicase-like" evidence="4">
    <location>
        <begin position="506"/>
        <end position="728"/>
    </location>
</feature>
<keyword evidence="1" id="KW-0227">DNA damage</keyword>
<comment type="catalytic activity">
    <reaction evidence="1">
        <text>ATP + H2O = ADP + phosphate + H(+)</text>
        <dbReference type="Rhea" id="RHEA:13065"/>
        <dbReference type="ChEBI" id="CHEBI:15377"/>
        <dbReference type="ChEBI" id="CHEBI:15378"/>
        <dbReference type="ChEBI" id="CHEBI:30616"/>
        <dbReference type="ChEBI" id="CHEBI:43474"/>
        <dbReference type="ChEBI" id="CHEBI:456216"/>
        <dbReference type="EC" id="5.6.2.3"/>
    </reaction>
</comment>
<feature type="compositionally biased region" description="Basic and acidic residues" evidence="2">
    <location>
        <begin position="784"/>
        <end position="794"/>
    </location>
</feature>
<organism evidence="6 7">
    <name type="scientific">Mycena chlorophos</name>
    <name type="common">Agaric fungus</name>
    <name type="synonym">Agaricus chlorophos</name>
    <dbReference type="NCBI Taxonomy" id="658473"/>
    <lineage>
        <taxon>Eukaryota</taxon>
        <taxon>Fungi</taxon>
        <taxon>Dikarya</taxon>
        <taxon>Basidiomycota</taxon>
        <taxon>Agaricomycotina</taxon>
        <taxon>Agaricomycetes</taxon>
        <taxon>Agaricomycetidae</taxon>
        <taxon>Agaricales</taxon>
        <taxon>Marasmiineae</taxon>
        <taxon>Mycenaceae</taxon>
        <taxon>Mycena</taxon>
    </lineage>
</organism>
<evidence type="ECO:0000313" key="6">
    <source>
        <dbReference type="EMBL" id="GAT49182.1"/>
    </source>
</evidence>
<evidence type="ECO:0000259" key="5">
    <source>
        <dbReference type="Pfam" id="PF20209"/>
    </source>
</evidence>
<evidence type="ECO:0000256" key="1">
    <source>
        <dbReference type="RuleBase" id="RU363044"/>
    </source>
</evidence>
<feature type="region of interest" description="Disordered" evidence="2">
    <location>
        <begin position="349"/>
        <end position="381"/>
    </location>
</feature>
<reference evidence="6" key="1">
    <citation type="submission" date="2014-09" db="EMBL/GenBank/DDBJ databases">
        <title>Genome sequence of the luminous mushroom Mycena chlorophos for searching fungal bioluminescence genes.</title>
        <authorList>
            <person name="Tanaka Y."/>
            <person name="Kasuga D."/>
            <person name="Oba Y."/>
            <person name="Hase S."/>
            <person name="Sato K."/>
            <person name="Oba Y."/>
            <person name="Sakakibara Y."/>
        </authorList>
    </citation>
    <scope>NUCLEOTIDE SEQUENCE</scope>
</reference>
<keyword evidence="1" id="KW-0234">DNA repair</keyword>
<evidence type="ECO:0000256" key="2">
    <source>
        <dbReference type="SAM" id="MobiDB-lite"/>
    </source>
</evidence>
<dbReference type="InterPro" id="IPR027417">
    <property type="entry name" value="P-loop_NTPase"/>
</dbReference>
<gene>
    <name evidence="6" type="ORF">MCHLO_06521</name>
</gene>
<feature type="compositionally biased region" description="Acidic residues" evidence="2">
    <location>
        <begin position="1023"/>
        <end position="1036"/>
    </location>
</feature>
<proteinExistence type="inferred from homology"/>
<feature type="compositionally biased region" description="Basic and acidic residues" evidence="2">
    <location>
        <begin position="1163"/>
        <end position="1182"/>
    </location>
</feature>
<dbReference type="EC" id="5.6.2.3" evidence="1"/>
<dbReference type="InterPro" id="IPR025476">
    <property type="entry name" value="Helitron_helicase-like"/>
</dbReference>
<accession>A0ABQ0LDT4</accession>
<feature type="region of interest" description="Disordered" evidence="2">
    <location>
        <begin position="775"/>
        <end position="794"/>
    </location>
</feature>
<keyword evidence="1" id="KW-0378">Hydrolase</keyword>
<feature type="compositionally biased region" description="Polar residues" evidence="2">
    <location>
        <begin position="29"/>
        <end position="43"/>
    </location>
</feature>